<sequence length="403" mass="44631">MIFRASNTSSFAQTLLPHSHRVKTLATVLSHPEDIVLLGTVSLPEIRTVLFSCNTLQYPFPFAQFSTVAVAHLTNADIGFTTVNLANLTWLVIDNSIHYLPSLVDVISVLRNAPALVQVGLMGCAGFTREDLTALRSTQVIQMQKLRTLYISSEAIYIREFFNVVSVSALAQIALHVRMPLAWQRVGGTNICSISLPTAEKFHHVGCLLSANIIAVELRGDKPGLSCVDKTTGGALQWTYTATDTYTAASPYFWQDLIEDFAEAIGHLSMDRIANFSLSLRDDPFAEEELHFVPLFRALPNMHMLLVQAQRAEGVLGALTYLQDTACELGVAVCPRLSVLRLQDLVVDDSVVEKLLDCFLMRKDTCDEGLDYLLLAIGSVRLDTKHLARLEEEEFRTIVCEAE</sequence>
<accession>A0A4S4MZE2</accession>
<evidence type="ECO:0000313" key="1">
    <source>
        <dbReference type="EMBL" id="THH31904.1"/>
    </source>
</evidence>
<gene>
    <name evidence="1" type="ORF">EUX98_g2281</name>
</gene>
<dbReference type="EMBL" id="SGPM01000034">
    <property type="protein sequence ID" value="THH31904.1"/>
    <property type="molecule type" value="Genomic_DNA"/>
</dbReference>
<evidence type="ECO:0000313" key="2">
    <source>
        <dbReference type="Proteomes" id="UP000308730"/>
    </source>
</evidence>
<organism evidence="1 2">
    <name type="scientific">Antrodiella citrinella</name>
    <dbReference type="NCBI Taxonomy" id="2447956"/>
    <lineage>
        <taxon>Eukaryota</taxon>
        <taxon>Fungi</taxon>
        <taxon>Dikarya</taxon>
        <taxon>Basidiomycota</taxon>
        <taxon>Agaricomycotina</taxon>
        <taxon>Agaricomycetes</taxon>
        <taxon>Polyporales</taxon>
        <taxon>Steccherinaceae</taxon>
        <taxon>Antrodiella</taxon>
    </lineage>
</organism>
<dbReference type="SUPFAM" id="SSF52047">
    <property type="entry name" value="RNI-like"/>
    <property type="match status" value="1"/>
</dbReference>
<proteinExistence type="predicted"/>
<comment type="caution">
    <text evidence="1">The sequence shown here is derived from an EMBL/GenBank/DDBJ whole genome shotgun (WGS) entry which is preliminary data.</text>
</comment>
<dbReference type="AlphaFoldDB" id="A0A4S4MZE2"/>
<dbReference type="Proteomes" id="UP000308730">
    <property type="component" value="Unassembled WGS sequence"/>
</dbReference>
<name>A0A4S4MZE2_9APHY</name>
<keyword evidence="2" id="KW-1185">Reference proteome</keyword>
<evidence type="ECO:0008006" key="3">
    <source>
        <dbReference type="Google" id="ProtNLM"/>
    </source>
</evidence>
<reference evidence="1 2" key="1">
    <citation type="submission" date="2019-02" db="EMBL/GenBank/DDBJ databases">
        <title>Genome sequencing of the rare red list fungi Antrodiella citrinella (Flaviporus citrinellus).</title>
        <authorList>
            <person name="Buettner E."/>
            <person name="Kellner H."/>
        </authorList>
    </citation>
    <scope>NUCLEOTIDE SEQUENCE [LARGE SCALE GENOMIC DNA]</scope>
    <source>
        <strain evidence="1 2">DSM 108506</strain>
    </source>
</reference>
<protein>
    <recommendedName>
        <fullName evidence="3">F-box domain-containing protein</fullName>
    </recommendedName>
</protein>